<name>A0A5J4U027_9EUKA</name>
<dbReference type="Proteomes" id="UP000324800">
    <property type="component" value="Unassembled WGS sequence"/>
</dbReference>
<proteinExistence type="predicted"/>
<protein>
    <submittedName>
        <fullName evidence="1">Uncharacterized protein</fullName>
    </submittedName>
</protein>
<dbReference type="EMBL" id="SNRW01022368">
    <property type="protein sequence ID" value="KAA6363877.1"/>
    <property type="molecule type" value="Genomic_DNA"/>
</dbReference>
<accession>A0A5J4U027</accession>
<dbReference type="AlphaFoldDB" id="A0A5J4U027"/>
<gene>
    <name evidence="1" type="ORF">EZS28_040596</name>
</gene>
<comment type="caution">
    <text evidence="1">The sequence shown here is derived from an EMBL/GenBank/DDBJ whole genome shotgun (WGS) entry which is preliminary data.</text>
</comment>
<sequence length="79" mass="8665">MINDIKSSSWKELIKLLIDLGQFINEKANITATNIANDQASTNQIVSNVISHSLLPDCKDEAILGSLARLLKTVISEQN</sequence>
<evidence type="ECO:0000313" key="1">
    <source>
        <dbReference type="EMBL" id="KAA6363877.1"/>
    </source>
</evidence>
<organism evidence="1 2">
    <name type="scientific">Streblomastix strix</name>
    <dbReference type="NCBI Taxonomy" id="222440"/>
    <lineage>
        <taxon>Eukaryota</taxon>
        <taxon>Metamonada</taxon>
        <taxon>Preaxostyla</taxon>
        <taxon>Oxymonadida</taxon>
        <taxon>Streblomastigidae</taxon>
        <taxon>Streblomastix</taxon>
    </lineage>
</organism>
<reference evidence="1 2" key="1">
    <citation type="submission" date="2019-03" db="EMBL/GenBank/DDBJ databases">
        <title>Single cell metagenomics reveals metabolic interactions within the superorganism composed of flagellate Streblomastix strix and complex community of Bacteroidetes bacteria on its surface.</title>
        <authorList>
            <person name="Treitli S.C."/>
            <person name="Kolisko M."/>
            <person name="Husnik F."/>
            <person name="Keeling P."/>
            <person name="Hampl V."/>
        </authorList>
    </citation>
    <scope>NUCLEOTIDE SEQUENCE [LARGE SCALE GENOMIC DNA]</scope>
    <source>
        <strain evidence="1">ST1C</strain>
    </source>
</reference>
<evidence type="ECO:0000313" key="2">
    <source>
        <dbReference type="Proteomes" id="UP000324800"/>
    </source>
</evidence>